<keyword evidence="4" id="KW-1185">Reference proteome</keyword>
<dbReference type="PANTHER" id="PTHR23070">
    <property type="entry name" value="BCS1 AAA-TYPE ATPASE"/>
    <property type="match status" value="1"/>
</dbReference>
<evidence type="ECO:0000313" key="5">
    <source>
        <dbReference type="WBParaSite" id="Gr19_v10_g1041.t1"/>
    </source>
</evidence>
<proteinExistence type="predicted"/>
<evidence type="ECO:0000256" key="1">
    <source>
        <dbReference type="ARBA" id="ARBA00022741"/>
    </source>
</evidence>
<sequence length="142" mass="16062">MKNTTDWPIERKFCRPVDSGHHVRTAERHDGVVSAEERVLFMTTKHVCQLDPALIRPGHVDVKQYFGNCTGPMFEQMFAKFFDGILAQMCAQFRDKVSSLGSDFSPASIQGHLLNYKTDPTLFDRKCVSTGRHTASKIEGKK</sequence>
<dbReference type="WBParaSite" id="Gr19_v10_g1041.t1">
    <property type="protein sequence ID" value="Gr19_v10_g1041.t1"/>
    <property type="gene ID" value="Gr19_v10_g1041"/>
</dbReference>
<evidence type="ECO:0000313" key="4">
    <source>
        <dbReference type="Proteomes" id="UP000887572"/>
    </source>
</evidence>
<feature type="domain" description="Mitochondrial chaperone BCS1-like ATPase lid" evidence="3">
    <location>
        <begin position="74"/>
        <end position="120"/>
    </location>
</feature>
<reference evidence="5" key="1">
    <citation type="submission" date="2022-11" db="UniProtKB">
        <authorList>
            <consortium name="WormBaseParasite"/>
        </authorList>
    </citation>
    <scope>IDENTIFICATION</scope>
</reference>
<dbReference type="GO" id="GO:0005524">
    <property type="term" value="F:ATP binding"/>
    <property type="evidence" value="ECO:0007669"/>
    <property type="project" value="UniProtKB-KW"/>
</dbReference>
<name>A0A914GR42_GLORO</name>
<evidence type="ECO:0000256" key="2">
    <source>
        <dbReference type="ARBA" id="ARBA00022840"/>
    </source>
</evidence>
<keyword evidence="2" id="KW-0067">ATP-binding</keyword>
<protein>
    <recommendedName>
        <fullName evidence="3">Mitochondrial chaperone BCS1-like ATPase lid domain-containing protein</fullName>
    </recommendedName>
</protein>
<organism evidence="4 5">
    <name type="scientific">Globodera rostochiensis</name>
    <name type="common">Golden nematode worm</name>
    <name type="synonym">Heterodera rostochiensis</name>
    <dbReference type="NCBI Taxonomy" id="31243"/>
    <lineage>
        <taxon>Eukaryota</taxon>
        <taxon>Metazoa</taxon>
        <taxon>Ecdysozoa</taxon>
        <taxon>Nematoda</taxon>
        <taxon>Chromadorea</taxon>
        <taxon>Rhabditida</taxon>
        <taxon>Tylenchina</taxon>
        <taxon>Tylenchomorpha</taxon>
        <taxon>Tylenchoidea</taxon>
        <taxon>Heteroderidae</taxon>
        <taxon>Heteroderinae</taxon>
        <taxon>Globodera</taxon>
    </lineage>
</organism>
<dbReference type="Proteomes" id="UP000887572">
    <property type="component" value="Unplaced"/>
</dbReference>
<dbReference type="InterPro" id="IPR027417">
    <property type="entry name" value="P-loop_NTPase"/>
</dbReference>
<dbReference type="SUPFAM" id="SSF52540">
    <property type="entry name" value="P-loop containing nucleoside triphosphate hydrolases"/>
    <property type="match status" value="1"/>
</dbReference>
<dbReference type="AlphaFoldDB" id="A0A914GR42"/>
<dbReference type="InterPro" id="IPR057495">
    <property type="entry name" value="AAA_lid_BCS1"/>
</dbReference>
<dbReference type="InterPro" id="IPR050747">
    <property type="entry name" value="Mitochondrial_chaperone_BCS1"/>
</dbReference>
<keyword evidence="1" id="KW-0547">Nucleotide-binding</keyword>
<evidence type="ECO:0000259" key="3">
    <source>
        <dbReference type="Pfam" id="PF25426"/>
    </source>
</evidence>
<dbReference type="Pfam" id="PF25426">
    <property type="entry name" value="AAA_lid_BCS1"/>
    <property type="match status" value="1"/>
</dbReference>
<accession>A0A914GR42</accession>
<dbReference type="Gene3D" id="3.40.50.300">
    <property type="entry name" value="P-loop containing nucleotide triphosphate hydrolases"/>
    <property type="match status" value="1"/>
</dbReference>